<evidence type="ECO:0000313" key="3">
    <source>
        <dbReference type="Proteomes" id="UP001142325"/>
    </source>
</evidence>
<evidence type="ECO:0000313" key="2">
    <source>
        <dbReference type="EMBL" id="GLK01752.1"/>
    </source>
</evidence>
<keyword evidence="3" id="KW-1185">Reference proteome</keyword>
<name>A0A9W6HRX7_9MICO</name>
<accession>A0A9W6HRX7</accession>
<feature type="transmembrane region" description="Helical" evidence="1">
    <location>
        <begin position="21"/>
        <end position="43"/>
    </location>
</feature>
<gene>
    <name evidence="2" type="ORF">GCM10017596_14670</name>
</gene>
<reference evidence="2" key="1">
    <citation type="journal article" date="2014" name="Int. J. Syst. Evol. Microbiol.">
        <title>Complete genome sequence of Corynebacterium casei LMG S-19264T (=DSM 44701T), isolated from a smear-ripened cheese.</title>
        <authorList>
            <consortium name="US DOE Joint Genome Institute (JGI-PGF)"/>
            <person name="Walter F."/>
            <person name="Albersmeier A."/>
            <person name="Kalinowski J."/>
            <person name="Ruckert C."/>
        </authorList>
    </citation>
    <scope>NUCLEOTIDE SEQUENCE</scope>
    <source>
        <strain evidence="2">VKM Ac-1958</strain>
    </source>
</reference>
<keyword evidence="1" id="KW-0472">Membrane</keyword>
<dbReference type="Proteomes" id="UP001142325">
    <property type="component" value="Unassembled WGS sequence"/>
</dbReference>
<reference evidence="2" key="2">
    <citation type="submission" date="2023-01" db="EMBL/GenBank/DDBJ databases">
        <authorList>
            <person name="Sun Q."/>
            <person name="Evtushenko L."/>
        </authorList>
    </citation>
    <scope>NUCLEOTIDE SEQUENCE</scope>
    <source>
        <strain evidence="2">VKM Ac-1958</strain>
    </source>
</reference>
<protein>
    <recommendedName>
        <fullName evidence="4">Multidrug ABC transporter ATPase</fullName>
    </recommendedName>
</protein>
<organism evidence="2 3">
    <name type="scientific">Microbacterium keratanolyticum</name>
    <dbReference type="NCBI Taxonomy" id="67574"/>
    <lineage>
        <taxon>Bacteria</taxon>
        <taxon>Bacillati</taxon>
        <taxon>Actinomycetota</taxon>
        <taxon>Actinomycetes</taxon>
        <taxon>Micrococcales</taxon>
        <taxon>Microbacteriaceae</taxon>
        <taxon>Microbacterium</taxon>
    </lineage>
</organism>
<sequence>MSAPKNSPEVPIRRLDRFLAVTALGLATAAVLCFFTIIIASAMGMSQEDFSVGMWPLVGAIPLWGLPLAMVMILTLLITSFVRRGRAARRS</sequence>
<keyword evidence="1" id="KW-1133">Transmembrane helix</keyword>
<evidence type="ECO:0000256" key="1">
    <source>
        <dbReference type="SAM" id="Phobius"/>
    </source>
</evidence>
<dbReference type="EMBL" id="BSET01000001">
    <property type="protein sequence ID" value="GLK01752.1"/>
    <property type="molecule type" value="Genomic_DNA"/>
</dbReference>
<feature type="transmembrane region" description="Helical" evidence="1">
    <location>
        <begin position="63"/>
        <end position="82"/>
    </location>
</feature>
<dbReference type="RefSeq" id="WP_204939369.1">
    <property type="nucleotide sequence ID" value="NZ_BAAAUM010000001.1"/>
</dbReference>
<evidence type="ECO:0008006" key="4">
    <source>
        <dbReference type="Google" id="ProtNLM"/>
    </source>
</evidence>
<dbReference type="AlphaFoldDB" id="A0A9W6HRX7"/>
<comment type="caution">
    <text evidence="2">The sequence shown here is derived from an EMBL/GenBank/DDBJ whole genome shotgun (WGS) entry which is preliminary data.</text>
</comment>
<proteinExistence type="predicted"/>
<keyword evidence="1" id="KW-0812">Transmembrane</keyword>